<comment type="subcellular location">
    <subcellularLocation>
        <location evidence="2">Cytoplasm</location>
    </subcellularLocation>
</comment>
<keyword evidence="13" id="KW-0378">Hydrolase</keyword>
<dbReference type="Gene3D" id="3.30.200.20">
    <property type="entry name" value="Phosphorylase Kinase, domain 1"/>
    <property type="match status" value="1"/>
</dbReference>
<dbReference type="Gene3D" id="1.10.510.10">
    <property type="entry name" value="Transferase(Phosphotransferase) domain 1"/>
    <property type="match status" value="1"/>
</dbReference>
<evidence type="ECO:0000256" key="21">
    <source>
        <dbReference type="PIRSR" id="PIRSR038147-2"/>
    </source>
</evidence>
<feature type="binding site" evidence="21">
    <location>
        <position position="197"/>
    </location>
    <ligand>
        <name>ATP</name>
        <dbReference type="ChEBI" id="CHEBI:30616"/>
    </ligand>
</feature>
<comment type="catalytic activity">
    <reaction evidence="18">
        <text>ATP + H2O = ADP + phosphate + H(+)</text>
        <dbReference type="Rhea" id="RHEA:13065"/>
        <dbReference type="ChEBI" id="CHEBI:15377"/>
        <dbReference type="ChEBI" id="CHEBI:15378"/>
        <dbReference type="ChEBI" id="CHEBI:30616"/>
        <dbReference type="ChEBI" id="CHEBI:43474"/>
        <dbReference type="ChEBI" id="CHEBI:456216"/>
    </reaction>
</comment>
<dbReference type="AlphaFoldDB" id="A0A261Y8K1"/>
<keyword evidence="7" id="KW-0690">Ribosome biogenesis</keyword>
<keyword evidence="8 19" id="KW-0723">Serine/threonine-protein kinase</keyword>
<evidence type="ECO:0000256" key="24">
    <source>
        <dbReference type="SAM" id="MobiDB-lite"/>
    </source>
</evidence>
<dbReference type="SUPFAM" id="SSF56112">
    <property type="entry name" value="Protein kinase-like (PK-like)"/>
    <property type="match status" value="1"/>
</dbReference>
<feature type="region of interest" description="Disordered" evidence="24">
    <location>
        <begin position="465"/>
        <end position="558"/>
    </location>
</feature>
<evidence type="ECO:0000256" key="22">
    <source>
        <dbReference type="PIRSR" id="PIRSR038147-3"/>
    </source>
</evidence>
<comment type="similarity">
    <text evidence="3 19">Belongs to the protein kinase superfamily. RIO-type Ser/Thr kinase family.</text>
</comment>
<dbReference type="GO" id="GO:0042254">
    <property type="term" value="P:ribosome biogenesis"/>
    <property type="evidence" value="ECO:0007669"/>
    <property type="project" value="UniProtKB-KW"/>
</dbReference>
<dbReference type="GO" id="GO:0005737">
    <property type="term" value="C:cytoplasm"/>
    <property type="evidence" value="ECO:0007669"/>
    <property type="project" value="UniProtKB-SubCell"/>
</dbReference>
<dbReference type="GO" id="GO:0005524">
    <property type="term" value="F:ATP binding"/>
    <property type="evidence" value="ECO:0007669"/>
    <property type="project" value="UniProtKB-KW"/>
</dbReference>
<evidence type="ECO:0000256" key="11">
    <source>
        <dbReference type="ARBA" id="ARBA00022741"/>
    </source>
</evidence>
<feature type="active site" description="4-aspartylphosphate intermediate" evidence="20">
    <location>
        <position position="331"/>
    </location>
</feature>
<evidence type="ECO:0000256" key="13">
    <source>
        <dbReference type="ARBA" id="ARBA00022801"/>
    </source>
</evidence>
<dbReference type="InterPro" id="IPR000687">
    <property type="entry name" value="RIO_kinase"/>
</dbReference>
<dbReference type="FunFam" id="1.10.510.10:FF:000232">
    <property type="entry name" value="Serine/threonine-protein kinase RIO1"/>
    <property type="match status" value="1"/>
</dbReference>
<evidence type="ECO:0000256" key="17">
    <source>
        <dbReference type="ARBA" id="ARBA00048679"/>
    </source>
</evidence>
<dbReference type="FunFam" id="3.30.200.20:FF:000148">
    <property type="entry name" value="Serine/threonine-protein kinase RIO1"/>
    <property type="match status" value="1"/>
</dbReference>
<dbReference type="GO" id="GO:0046872">
    <property type="term" value="F:metal ion binding"/>
    <property type="evidence" value="ECO:0007669"/>
    <property type="project" value="UniProtKB-KW"/>
</dbReference>
<feature type="compositionally biased region" description="Basic residues" evidence="24">
    <location>
        <begin position="535"/>
        <end position="558"/>
    </location>
</feature>
<evidence type="ECO:0000256" key="15">
    <source>
        <dbReference type="ARBA" id="ARBA00022842"/>
    </source>
</evidence>
<evidence type="ECO:0000256" key="10">
    <source>
        <dbReference type="ARBA" id="ARBA00022723"/>
    </source>
</evidence>
<evidence type="ECO:0000256" key="5">
    <source>
        <dbReference type="ARBA" id="ARBA00016038"/>
    </source>
</evidence>
<feature type="coiled-coil region" evidence="23">
    <location>
        <begin position="388"/>
        <end position="415"/>
    </location>
</feature>
<keyword evidence="23" id="KW-0175">Coiled coil</keyword>
<evidence type="ECO:0000313" key="26">
    <source>
        <dbReference type="EMBL" id="OZJ06919.1"/>
    </source>
</evidence>
<dbReference type="SMART" id="SM00090">
    <property type="entry name" value="RIO"/>
    <property type="match status" value="1"/>
</dbReference>
<dbReference type="InterPro" id="IPR018935">
    <property type="entry name" value="RIO_kinase_CS"/>
</dbReference>
<evidence type="ECO:0000256" key="19">
    <source>
        <dbReference type="PIRNR" id="PIRNR038147"/>
    </source>
</evidence>
<evidence type="ECO:0000313" key="27">
    <source>
        <dbReference type="Proteomes" id="UP000242875"/>
    </source>
</evidence>
<evidence type="ECO:0000256" key="23">
    <source>
        <dbReference type="SAM" id="Coils"/>
    </source>
</evidence>
<evidence type="ECO:0000256" key="7">
    <source>
        <dbReference type="ARBA" id="ARBA00022517"/>
    </source>
</evidence>
<keyword evidence="12 19" id="KW-0418">Kinase</keyword>
<evidence type="ECO:0000256" key="16">
    <source>
        <dbReference type="ARBA" id="ARBA00047899"/>
    </source>
</evidence>
<feature type="active site" description="Proton acceptor" evidence="20">
    <location>
        <position position="314"/>
    </location>
</feature>
<accession>A0A261Y8K1</accession>
<dbReference type="Pfam" id="PF01163">
    <property type="entry name" value="RIO1"/>
    <property type="match status" value="1"/>
</dbReference>
<dbReference type="OrthoDB" id="205248at2759"/>
<evidence type="ECO:0000256" key="14">
    <source>
        <dbReference type="ARBA" id="ARBA00022840"/>
    </source>
</evidence>
<gene>
    <name evidence="26" type="ORF">BZG36_00159</name>
</gene>
<feature type="region of interest" description="Disordered" evidence="24">
    <location>
        <begin position="1"/>
        <end position="24"/>
    </location>
</feature>
<name>A0A261Y8K1_9FUNG</name>
<dbReference type="GO" id="GO:0016887">
    <property type="term" value="F:ATP hydrolysis activity"/>
    <property type="evidence" value="ECO:0007669"/>
    <property type="project" value="RHEA"/>
</dbReference>
<organism evidence="26 27">
    <name type="scientific">Bifiguratus adelaidae</name>
    <dbReference type="NCBI Taxonomy" id="1938954"/>
    <lineage>
        <taxon>Eukaryota</taxon>
        <taxon>Fungi</taxon>
        <taxon>Fungi incertae sedis</taxon>
        <taxon>Mucoromycota</taxon>
        <taxon>Mucoromycotina</taxon>
        <taxon>Endogonomycetes</taxon>
        <taxon>Endogonales</taxon>
        <taxon>Endogonales incertae sedis</taxon>
        <taxon>Bifiguratus</taxon>
    </lineage>
</organism>
<dbReference type="InterPro" id="IPR011009">
    <property type="entry name" value="Kinase-like_dom_sf"/>
</dbReference>
<evidence type="ECO:0000256" key="3">
    <source>
        <dbReference type="ARBA" id="ARBA00009196"/>
    </source>
</evidence>
<keyword evidence="6" id="KW-0963">Cytoplasm</keyword>
<comment type="cofactor">
    <cofactor evidence="1 22">
        <name>Mg(2+)</name>
        <dbReference type="ChEBI" id="CHEBI:18420"/>
    </cofactor>
</comment>
<evidence type="ECO:0000256" key="4">
    <source>
        <dbReference type="ARBA" id="ARBA00012513"/>
    </source>
</evidence>
<feature type="binding site" evidence="21">
    <location>
        <position position="269"/>
    </location>
    <ligand>
        <name>ATP</name>
        <dbReference type="ChEBI" id="CHEBI:30616"/>
    </ligand>
</feature>
<keyword evidence="14 19" id="KW-0067">ATP-binding</keyword>
<feature type="domain" description="RIO kinase" evidence="25">
    <location>
        <begin position="140"/>
        <end position="377"/>
    </location>
</feature>
<feature type="region of interest" description="Disordered" evidence="24">
    <location>
        <begin position="116"/>
        <end position="148"/>
    </location>
</feature>
<dbReference type="PIRSF" id="PIRSF038147">
    <property type="entry name" value="Ser/Thr_PK_RIO1"/>
    <property type="match status" value="1"/>
</dbReference>
<proteinExistence type="inferred from homology"/>
<evidence type="ECO:0000259" key="25">
    <source>
        <dbReference type="SMART" id="SM00090"/>
    </source>
</evidence>
<comment type="catalytic activity">
    <reaction evidence="16 19">
        <text>L-threonyl-[protein] + ATP = O-phospho-L-threonyl-[protein] + ADP + H(+)</text>
        <dbReference type="Rhea" id="RHEA:46608"/>
        <dbReference type="Rhea" id="RHEA-COMP:11060"/>
        <dbReference type="Rhea" id="RHEA-COMP:11605"/>
        <dbReference type="ChEBI" id="CHEBI:15378"/>
        <dbReference type="ChEBI" id="CHEBI:30013"/>
        <dbReference type="ChEBI" id="CHEBI:30616"/>
        <dbReference type="ChEBI" id="CHEBI:61977"/>
        <dbReference type="ChEBI" id="CHEBI:456216"/>
        <dbReference type="EC" id="2.7.11.1"/>
    </reaction>
</comment>
<evidence type="ECO:0000256" key="18">
    <source>
        <dbReference type="ARBA" id="ARBA00049360"/>
    </source>
</evidence>
<keyword evidence="27" id="KW-1185">Reference proteome</keyword>
<evidence type="ECO:0000256" key="1">
    <source>
        <dbReference type="ARBA" id="ARBA00001946"/>
    </source>
</evidence>
<evidence type="ECO:0000256" key="12">
    <source>
        <dbReference type="ARBA" id="ARBA00022777"/>
    </source>
</evidence>
<dbReference type="InterPro" id="IPR017407">
    <property type="entry name" value="Ser/Thr_kinase_Rio1"/>
</dbReference>
<keyword evidence="15" id="KW-0460">Magnesium</keyword>
<evidence type="ECO:0000256" key="20">
    <source>
        <dbReference type="PIRSR" id="PIRSR038147-1"/>
    </source>
</evidence>
<feature type="compositionally biased region" description="Basic and acidic residues" evidence="24">
    <location>
        <begin position="485"/>
        <end position="495"/>
    </location>
</feature>
<dbReference type="EMBL" id="MVBO01000001">
    <property type="protein sequence ID" value="OZJ06919.1"/>
    <property type="molecule type" value="Genomic_DNA"/>
</dbReference>
<dbReference type="GO" id="GO:0004674">
    <property type="term" value="F:protein serine/threonine kinase activity"/>
    <property type="evidence" value="ECO:0007669"/>
    <property type="project" value="UniProtKB-KW"/>
</dbReference>
<protein>
    <recommendedName>
        <fullName evidence="5 19">Serine/threonine-protein kinase RIO1</fullName>
        <ecNumber evidence="4 19">2.7.11.1</ecNumber>
    </recommendedName>
</protein>
<evidence type="ECO:0000256" key="6">
    <source>
        <dbReference type="ARBA" id="ARBA00022490"/>
    </source>
</evidence>
<dbReference type="InterPro" id="IPR018934">
    <property type="entry name" value="RIO_dom"/>
</dbReference>
<keyword evidence="9 19" id="KW-0808">Transferase</keyword>
<feature type="compositionally biased region" description="Basic and acidic residues" evidence="24">
    <location>
        <begin position="131"/>
        <end position="148"/>
    </location>
</feature>
<dbReference type="PANTHER" id="PTHR45723">
    <property type="entry name" value="SERINE/THREONINE-PROTEIN KINASE RIO1"/>
    <property type="match status" value="1"/>
</dbReference>
<keyword evidence="11 19" id="KW-0547">Nucleotide-binding</keyword>
<feature type="compositionally biased region" description="Basic and acidic residues" evidence="24">
    <location>
        <begin position="507"/>
        <end position="520"/>
    </location>
</feature>
<feature type="compositionally biased region" description="Acidic residues" evidence="24">
    <location>
        <begin position="465"/>
        <end position="476"/>
    </location>
</feature>
<evidence type="ECO:0000256" key="8">
    <source>
        <dbReference type="ARBA" id="ARBA00022527"/>
    </source>
</evidence>
<keyword evidence="10" id="KW-0479">Metal-binding</keyword>
<dbReference type="PROSITE" id="PS01245">
    <property type="entry name" value="RIO1"/>
    <property type="match status" value="1"/>
</dbReference>
<comment type="caution">
    <text evidence="26">The sequence shown here is derived from an EMBL/GenBank/DDBJ whole genome shotgun (WGS) entry which is preliminary data.</text>
</comment>
<reference evidence="26 27" key="1">
    <citation type="journal article" date="2017" name="Mycologia">
        <title>Bifiguratus adelaidae, gen. et sp. nov., a new member of Mucoromycotina in endophytic and soil-dwelling habitats.</title>
        <authorList>
            <person name="Torres-Cruz T.J."/>
            <person name="Billingsley Tobias T.L."/>
            <person name="Almatruk M."/>
            <person name="Hesse C."/>
            <person name="Kuske C.R."/>
            <person name="Desiro A."/>
            <person name="Benucci G.M."/>
            <person name="Bonito G."/>
            <person name="Stajich J.E."/>
            <person name="Dunlap C."/>
            <person name="Arnold A.E."/>
            <person name="Porras-Alfaro A."/>
        </authorList>
    </citation>
    <scope>NUCLEOTIDE SEQUENCE [LARGE SCALE GENOMIC DNA]</scope>
    <source>
        <strain evidence="26 27">AZ0501</strain>
    </source>
</reference>
<dbReference type="InterPro" id="IPR051272">
    <property type="entry name" value="RIO-type_Ser/Thr_kinase"/>
</dbReference>
<dbReference type="EC" id="2.7.11.1" evidence="4 19"/>
<evidence type="ECO:0000256" key="9">
    <source>
        <dbReference type="ARBA" id="ARBA00022679"/>
    </source>
</evidence>
<evidence type="ECO:0000256" key="2">
    <source>
        <dbReference type="ARBA" id="ARBA00004496"/>
    </source>
</evidence>
<dbReference type="GO" id="GO:0106310">
    <property type="term" value="F:protein serine kinase activity"/>
    <property type="evidence" value="ECO:0007669"/>
    <property type="project" value="RHEA"/>
</dbReference>
<feature type="binding site" evidence="22">
    <location>
        <position position="319"/>
    </location>
    <ligand>
        <name>Mg(2+)</name>
        <dbReference type="ChEBI" id="CHEBI:18420"/>
    </ligand>
</feature>
<feature type="binding site" evidence="22">
    <location>
        <position position="331"/>
    </location>
    <ligand>
        <name>Mg(2+)</name>
        <dbReference type="ChEBI" id="CHEBI:18420"/>
    </ligand>
</feature>
<dbReference type="Proteomes" id="UP000242875">
    <property type="component" value="Unassembled WGS sequence"/>
</dbReference>
<feature type="compositionally biased region" description="Acidic residues" evidence="24">
    <location>
        <begin position="13"/>
        <end position="24"/>
    </location>
</feature>
<comment type="catalytic activity">
    <reaction evidence="17 19">
        <text>L-seryl-[protein] + ATP = O-phospho-L-seryl-[protein] + ADP + H(+)</text>
        <dbReference type="Rhea" id="RHEA:17989"/>
        <dbReference type="Rhea" id="RHEA-COMP:9863"/>
        <dbReference type="Rhea" id="RHEA-COMP:11604"/>
        <dbReference type="ChEBI" id="CHEBI:15378"/>
        <dbReference type="ChEBI" id="CHEBI:29999"/>
        <dbReference type="ChEBI" id="CHEBI:30616"/>
        <dbReference type="ChEBI" id="CHEBI:83421"/>
        <dbReference type="ChEBI" id="CHEBI:456216"/>
        <dbReference type="EC" id="2.7.11.1"/>
    </reaction>
</comment>
<dbReference type="CDD" id="cd05147">
    <property type="entry name" value="RIO1_euk"/>
    <property type="match status" value="1"/>
</dbReference>
<feature type="compositionally biased region" description="Acidic residues" evidence="24">
    <location>
        <begin position="496"/>
        <end position="506"/>
    </location>
</feature>
<sequence>MAETDSAAMDKAFEEEYGDDDYEYDSYEDLVDDELNDADTWDSAKGDFTKQYNKLKSQVEGPSENGRAAPASNFRHKAAVEQIAKPTAAQQKQLLAGQLEAYAKYASRIHLDAPFETSGGPADLGSGSRKAKGERQSTKDKSDRATSEQVLDPRTRIILFKMLNSGVIYEINGCISTGKEANVYHAVTEDGQHRAVKVYKTSILTFKDRDRYVTGEYRFRHGYSKSNPRKMVKLWAEKEMRNLKRLHSAGIPCPEPLLLRMHVLLMDFLGDKSGWAYPRLKDATIDASRYPDLYFQLVKNMRTMYQVCRLVHADLSEYNILYHSRTLYIIDVSQSVEHDHPSAFEFLRKDVTNVTDYFSKKGVNVMSLKQLFAFVTDEGFTNEETAVEAELEKIRAEIEHRKESAEEKKQVEIEDAIFKQEYIPRKLDQVYDVERDTARIARGEGEDLIYSKLLNLSIKDVVTDDDTDDVGDDADSSDANSSSPKAEEEDHHEGESDGDSESEIEDDHVQKGKRFEDKESKKLRKQAAKEEAREKRKNKIPKAEKKKKIKATSAKKKK</sequence>